<reference evidence="1 2" key="1">
    <citation type="journal article" date="2019" name="Genome Biol. Evol.">
        <title>Insights into the evolution of the New World diploid cottons (Gossypium, subgenus Houzingenia) based on genome sequencing.</title>
        <authorList>
            <person name="Grover C.E."/>
            <person name="Arick M.A. 2nd"/>
            <person name="Thrash A."/>
            <person name="Conover J.L."/>
            <person name="Sanders W.S."/>
            <person name="Peterson D.G."/>
            <person name="Frelichowski J.E."/>
            <person name="Scheffler J.A."/>
            <person name="Scheffler B.E."/>
            <person name="Wendel J.F."/>
        </authorList>
    </citation>
    <scope>NUCLEOTIDE SEQUENCE [LARGE SCALE GENOMIC DNA]</scope>
    <source>
        <strain evidence="1">1</strain>
        <tissue evidence="1">Leaf</tissue>
    </source>
</reference>
<feature type="non-terminal residue" evidence="1">
    <location>
        <position position="61"/>
    </location>
</feature>
<sequence length="61" mass="7278">MPAGERVKVDSSDVRSFYSHGGMTSKKWMAILQNLREEDIKWRASWLLPNEILYRCDNFDW</sequence>
<protein>
    <submittedName>
        <fullName evidence="1">Uncharacterized protein</fullName>
    </submittedName>
</protein>
<proteinExistence type="predicted"/>
<comment type="caution">
    <text evidence="1">The sequence shown here is derived from an EMBL/GenBank/DDBJ whole genome shotgun (WGS) entry which is preliminary data.</text>
</comment>
<dbReference type="EMBL" id="JABFAF010272132">
    <property type="protein sequence ID" value="MBA0878558.1"/>
    <property type="molecule type" value="Genomic_DNA"/>
</dbReference>
<accession>A0A7J9N5R0</accession>
<name>A0A7J9N5R0_GOSSC</name>
<dbReference type="AlphaFoldDB" id="A0A7J9N5R0"/>
<dbReference type="Proteomes" id="UP000593576">
    <property type="component" value="Unassembled WGS sequence"/>
</dbReference>
<keyword evidence="2" id="KW-1185">Reference proteome</keyword>
<evidence type="ECO:0000313" key="1">
    <source>
        <dbReference type="EMBL" id="MBA0878558.1"/>
    </source>
</evidence>
<gene>
    <name evidence="1" type="ORF">Goshw_019343</name>
</gene>
<evidence type="ECO:0000313" key="2">
    <source>
        <dbReference type="Proteomes" id="UP000593576"/>
    </source>
</evidence>
<organism evidence="1 2">
    <name type="scientific">Gossypium schwendimanii</name>
    <name type="common">Cotton</name>
    <dbReference type="NCBI Taxonomy" id="34291"/>
    <lineage>
        <taxon>Eukaryota</taxon>
        <taxon>Viridiplantae</taxon>
        <taxon>Streptophyta</taxon>
        <taxon>Embryophyta</taxon>
        <taxon>Tracheophyta</taxon>
        <taxon>Spermatophyta</taxon>
        <taxon>Magnoliopsida</taxon>
        <taxon>eudicotyledons</taxon>
        <taxon>Gunneridae</taxon>
        <taxon>Pentapetalae</taxon>
        <taxon>rosids</taxon>
        <taxon>malvids</taxon>
        <taxon>Malvales</taxon>
        <taxon>Malvaceae</taxon>
        <taxon>Malvoideae</taxon>
        <taxon>Gossypium</taxon>
    </lineage>
</organism>
<dbReference type="OrthoDB" id="1430424at2759"/>